<dbReference type="Gene3D" id="1.10.3730.20">
    <property type="match status" value="1"/>
</dbReference>
<dbReference type="PANTHER" id="PTHR12715:SF4">
    <property type="entry name" value="EAMA DOMAIN-CONTAINING PROTEIN"/>
    <property type="match status" value="1"/>
</dbReference>
<organism evidence="5 6">
    <name type="scientific">Streptomyces mobaraensis</name>
    <name type="common">Streptoverticillium mobaraense</name>
    <dbReference type="NCBI Taxonomy" id="35621"/>
    <lineage>
        <taxon>Bacteria</taxon>
        <taxon>Bacillati</taxon>
        <taxon>Actinomycetota</taxon>
        <taxon>Actinomycetes</taxon>
        <taxon>Kitasatosporales</taxon>
        <taxon>Streptomycetaceae</taxon>
        <taxon>Streptomyces</taxon>
    </lineage>
</organism>
<dbReference type="Proteomes" id="UP000327000">
    <property type="component" value="Unassembled WGS sequence"/>
</dbReference>
<feature type="transmembrane region" description="Helical" evidence="3">
    <location>
        <begin position="257"/>
        <end position="274"/>
    </location>
</feature>
<sequence length="335" mass="33527">MAATAILWGSAFPAIRVALDGYSPTSIAILRLVCAAAILVPCALTGRISRLRRADALRMAGFGLTGMTAYQLLLYAGERHVEGGTAAMLVATSPVFATLLGMLVLKERPGARGIVGLLVALGGALVVAMAGGAGGGSLTAMAMIVVAAAAQATSFVLQKPLLRRYSGLDCIFYGSLFGLLPLLFAVPDAVRQSAAVGWREGTAVGWLGLGCTVLAFCTWSRVLRAATAATSSLVLYAVPVAALALDAALFGNVPAPLAGAGGLIVLLGVAVAATRRTPPRRVAGAASPSGAASPPVAASPSGDAGRSAEEAKTAGDAPTGDGERTRGRHAVAAGR</sequence>
<evidence type="ECO:0000313" key="6">
    <source>
        <dbReference type="Proteomes" id="UP000327000"/>
    </source>
</evidence>
<name>A0A5N5W784_STRMB</name>
<feature type="transmembrane region" description="Helical" evidence="3">
    <location>
        <begin position="56"/>
        <end position="74"/>
    </location>
</feature>
<dbReference type="AlphaFoldDB" id="A0A5N5W784"/>
<reference evidence="5 6" key="1">
    <citation type="journal article" date="2019" name="Microb. Cell Fact.">
        <title>Exploring novel herbicidin analogues by transcriptional regulator overexpression and MS/MS molecular networking.</title>
        <authorList>
            <person name="Shi Y."/>
            <person name="Gu R."/>
            <person name="Li Y."/>
            <person name="Wang X."/>
            <person name="Ren W."/>
            <person name="Li X."/>
            <person name="Wang L."/>
            <person name="Xie Y."/>
            <person name="Hong B."/>
        </authorList>
    </citation>
    <scope>NUCLEOTIDE SEQUENCE [LARGE SCALE GENOMIC DNA]</scope>
    <source>
        <strain evidence="5 6">US-43</strain>
    </source>
</reference>
<dbReference type="PANTHER" id="PTHR12715">
    <property type="entry name" value="TRANSPORTER, DRUG/METABOLITE EXPORTER FAMILY"/>
    <property type="match status" value="1"/>
</dbReference>
<evidence type="ECO:0000259" key="4">
    <source>
        <dbReference type="Pfam" id="PF00892"/>
    </source>
</evidence>
<feature type="transmembrane region" description="Helical" evidence="3">
    <location>
        <begin position="26"/>
        <end position="44"/>
    </location>
</feature>
<evidence type="ECO:0000256" key="2">
    <source>
        <dbReference type="SAM" id="MobiDB-lite"/>
    </source>
</evidence>
<dbReference type="EMBL" id="VOKX01000032">
    <property type="protein sequence ID" value="KAB7843820.1"/>
    <property type="molecule type" value="Genomic_DNA"/>
</dbReference>
<dbReference type="InterPro" id="IPR000620">
    <property type="entry name" value="EamA_dom"/>
</dbReference>
<feature type="domain" description="EamA" evidence="4">
    <location>
        <begin position="3"/>
        <end position="128"/>
    </location>
</feature>
<comment type="similarity">
    <text evidence="1">Belongs to the EamA transporter family.</text>
</comment>
<dbReference type="GO" id="GO:0016020">
    <property type="term" value="C:membrane"/>
    <property type="evidence" value="ECO:0007669"/>
    <property type="project" value="InterPro"/>
</dbReference>
<comment type="caution">
    <text evidence="5">The sequence shown here is derived from an EMBL/GenBank/DDBJ whole genome shotgun (WGS) entry which is preliminary data.</text>
</comment>
<evidence type="ECO:0000313" key="5">
    <source>
        <dbReference type="EMBL" id="KAB7843820.1"/>
    </source>
</evidence>
<proteinExistence type="inferred from homology"/>
<feature type="transmembrane region" description="Helical" evidence="3">
    <location>
        <begin position="170"/>
        <end position="190"/>
    </location>
</feature>
<feature type="transmembrane region" description="Helical" evidence="3">
    <location>
        <begin position="233"/>
        <end position="251"/>
    </location>
</feature>
<feature type="region of interest" description="Disordered" evidence="2">
    <location>
        <begin position="280"/>
        <end position="335"/>
    </location>
</feature>
<dbReference type="OrthoDB" id="3744378at2"/>
<evidence type="ECO:0000256" key="3">
    <source>
        <dbReference type="SAM" id="Phobius"/>
    </source>
</evidence>
<keyword evidence="6" id="KW-1185">Reference proteome</keyword>
<feature type="transmembrane region" description="Helical" evidence="3">
    <location>
        <begin position="202"/>
        <end position="221"/>
    </location>
</feature>
<keyword evidence="3" id="KW-1133">Transmembrane helix</keyword>
<dbReference type="InterPro" id="IPR037185">
    <property type="entry name" value="EmrE-like"/>
</dbReference>
<feature type="compositionally biased region" description="Low complexity" evidence="2">
    <location>
        <begin position="280"/>
        <end position="305"/>
    </location>
</feature>
<protein>
    <submittedName>
        <fullName evidence="5">DMT family transporter</fullName>
    </submittedName>
</protein>
<feature type="transmembrane region" description="Helical" evidence="3">
    <location>
        <begin position="114"/>
        <end position="132"/>
    </location>
</feature>
<evidence type="ECO:0000256" key="1">
    <source>
        <dbReference type="ARBA" id="ARBA00007362"/>
    </source>
</evidence>
<dbReference type="Pfam" id="PF00892">
    <property type="entry name" value="EamA"/>
    <property type="match status" value="2"/>
</dbReference>
<gene>
    <name evidence="5" type="ORF">FRZ00_17600</name>
</gene>
<feature type="domain" description="EamA" evidence="4">
    <location>
        <begin position="140"/>
        <end position="272"/>
    </location>
</feature>
<dbReference type="SUPFAM" id="SSF103481">
    <property type="entry name" value="Multidrug resistance efflux transporter EmrE"/>
    <property type="match status" value="2"/>
</dbReference>
<feature type="transmembrane region" description="Helical" evidence="3">
    <location>
        <begin position="138"/>
        <end position="158"/>
    </location>
</feature>
<feature type="transmembrane region" description="Helical" evidence="3">
    <location>
        <begin position="86"/>
        <end position="105"/>
    </location>
</feature>
<accession>A0A5N5W784</accession>
<keyword evidence="3" id="KW-0472">Membrane</keyword>
<keyword evidence="3" id="KW-0812">Transmembrane</keyword>
<dbReference type="InterPro" id="IPR052756">
    <property type="entry name" value="Alkyne_AA_exporter"/>
</dbReference>